<sequence length="164" mass="18093">MTHIKTAYIDQIITHLEEELQHAMTAANEAHAAATDDQSVAETQYDTLAIEASYLAHGQSQRAYEYQQGIIAYKALAKSLEKHSHIEEVTLGSLIQLSEDEQLNKWYFLGPAAGGFSFKTQNLTIIIITPQSPLGEALMGKAVEDDINLALGNKQLDDYISQIS</sequence>
<evidence type="ECO:0000313" key="1">
    <source>
        <dbReference type="EMBL" id="TPH15116.1"/>
    </source>
</evidence>
<proteinExistence type="predicted"/>
<evidence type="ECO:0008006" key="3">
    <source>
        <dbReference type="Google" id="ProtNLM"/>
    </source>
</evidence>
<dbReference type="Gene3D" id="3.10.50.30">
    <property type="entry name" value="Transcription elongation factor, GreA/GreB, C-terminal domain"/>
    <property type="match status" value="1"/>
</dbReference>
<dbReference type="RefSeq" id="WP_140603280.1">
    <property type="nucleotide sequence ID" value="NZ_SAWY01000020.1"/>
</dbReference>
<dbReference type="GO" id="GO:0003677">
    <property type="term" value="F:DNA binding"/>
    <property type="evidence" value="ECO:0007669"/>
    <property type="project" value="InterPro"/>
</dbReference>
<dbReference type="AlphaFoldDB" id="A0A502KUE2"/>
<dbReference type="OrthoDB" id="5293337at2"/>
<gene>
    <name evidence="1" type="ORF">EPA86_09875</name>
</gene>
<name>A0A502KUE2_9GAMM</name>
<accession>A0A502KUE2</accession>
<dbReference type="SUPFAM" id="SSF54534">
    <property type="entry name" value="FKBP-like"/>
    <property type="match status" value="1"/>
</dbReference>
<evidence type="ECO:0000313" key="2">
    <source>
        <dbReference type="Proteomes" id="UP000315303"/>
    </source>
</evidence>
<dbReference type="InterPro" id="IPR036953">
    <property type="entry name" value="GreA/GreB_C_sf"/>
</dbReference>
<keyword evidence="2" id="KW-1185">Reference proteome</keyword>
<organism evidence="1 2">
    <name type="scientific">Litorilituus lipolyticus</name>
    <dbReference type="NCBI Taxonomy" id="2491017"/>
    <lineage>
        <taxon>Bacteria</taxon>
        <taxon>Pseudomonadati</taxon>
        <taxon>Pseudomonadota</taxon>
        <taxon>Gammaproteobacteria</taxon>
        <taxon>Alteromonadales</taxon>
        <taxon>Colwelliaceae</taxon>
        <taxon>Litorilituus</taxon>
    </lineage>
</organism>
<dbReference type="GO" id="GO:0032784">
    <property type="term" value="P:regulation of DNA-templated transcription elongation"/>
    <property type="evidence" value="ECO:0007669"/>
    <property type="project" value="InterPro"/>
</dbReference>
<protein>
    <recommendedName>
        <fullName evidence="3">Transcription elongation factor GreAB</fullName>
    </recommendedName>
</protein>
<reference evidence="1 2" key="1">
    <citation type="submission" date="2019-01" db="EMBL/GenBank/DDBJ databases">
        <title>Litorilituus lipolytica sp. nov., isolated from intertidal sand of the Yellow Sea in China.</title>
        <authorList>
            <person name="Liu A."/>
        </authorList>
    </citation>
    <scope>NUCLEOTIDE SEQUENCE [LARGE SCALE GENOMIC DNA]</scope>
    <source>
        <strain evidence="1 2">RZ04</strain>
    </source>
</reference>
<dbReference type="Proteomes" id="UP000315303">
    <property type="component" value="Unassembled WGS sequence"/>
</dbReference>
<dbReference type="EMBL" id="SAWY01000020">
    <property type="protein sequence ID" value="TPH15116.1"/>
    <property type="molecule type" value="Genomic_DNA"/>
</dbReference>
<comment type="caution">
    <text evidence="1">The sequence shown here is derived from an EMBL/GenBank/DDBJ whole genome shotgun (WGS) entry which is preliminary data.</text>
</comment>